<sequence length="168" mass="18033">MEHVSVDEIEPQAMGGDVDRRGLADPLGTTDVAINRYVLDPGEAFSGGLHAHLDQEEVFYVVEGTATFEHRTDPAGESEMVTVGPDEVVRFAPGEYQQGRNESDDRVVALALGAPMNSTEGRVAQPCPDCDSDVLALEPADEGFLLVCPDCGTEVEPDLYGLVVVTER</sequence>
<protein>
    <recommendedName>
        <fullName evidence="3">Cupin type-2 domain-containing protein</fullName>
    </recommendedName>
</protein>
<reference evidence="4 5" key="1">
    <citation type="journal article" date="2014" name="PLoS Genet.">
        <title>Phylogenetically driven sequencing of extremely halophilic archaea reveals strategies for static and dynamic osmo-response.</title>
        <authorList>
            <person name="Becker E.A."/>
            <person name="Seitzer P.M."/>
            <person name="Tritt A."/>
            <person name="Larsen D."/>
            <person name="Krusor M."/>
            <person name="Yao A.I."/>
            <person name="Wu D."/>
            <person name="Madern D."/>
            <person name="Eisen J.A."/>
            <person name="Darling A.E."/>
            <person name="Facciotti M.T."/>
        </authorList>
    </citation>
    <scope>NUCLEOTIDE SEQUENCE [LARGE SCALE GENOMIC DNA]</scope>
    <source>
        <strain evidence="4 5">ATCC 33799</strain>
    </source>
</reference>
<dbReference type="Proteomes" id="UP000011687">
    <property type="component" value="Unassembled WGS sequence"/>
</dbReference>
<dbReference type="InterPro" id="IPR051610">
    <property type="entry name" value="GPI/OXD"/>
</dbReference>
<dbReference type="InterPro" id="IPR011051">
    <property type="entry name" value="RmlC_Cupin_sf"/>
</dbReference>
<dbReference type="EMBL" id="AOLS01000062">
    <property type="protein sequence ID" value="EMA16925.1"/>
    <property type="molecule type" value="Genomic_DNA"/>
</dbReference>
<evidence type="ECO:0000256" key="2">
    <source>
        <dbReference type="SAM" id="MobiDB-lite"/>
    </source>
</evidence>
<dbReference type="GO" id="GO:0046872">
    <property type="term" value="F:metal ion binding"/>
    <property type="evidence" value="ECO:0007669"/>
    <property type="project" value="UniProtKB-KW"/>
</dbReference>
<feature type="region of interest" description="Disordered" evidence="2">
    <location>
        <begin position="1"/>
        <end position="22"/>
    </location>
</feature>
<dbReference type="RefSeq" id="WP_007189574.1">
    <property type="nucleotide sequence ID" value="NZ_AOLS01000062.1"/>
</dbReference>
<dbReference type="PATRIC" id="fig|662475.6.peg.2711"/>
<keyword evidence="1" id="KW-0479">Metal-binding</keyword>
<gene>
    <name evidence="4" type="ORF">C435_13830</name>
</gene>
<keyword evidence="5" id="KW-1185">Reference proteome</keyword>
<organism evidence="4 5">
    <name type="scientific">Haloarcula marismortui ATCC 33799</name>
    <dbReference type="NCBI Taxonomy" id="662475"/>
    <lineage>
        <taxon>Archaea</taxon>
        <taxon>Methanobacteriati</taxon>
        <taxon>Methanobacteriota</taxon>
        <taxon>Stenosarchaea group</taxon>
        <taxon>Halobacteria</taxon>
        <taxon>Halobacteriales</taxon>
        <taxon>Haloarculaceae</taxon>
        <taxon>Haloarcula</taxon>
    </lineage>
</organism>
<evidence type="ECO:0000313" key="5">
    <source>
        <dbReference type="Proteomes" id="UP000011687"/>
    </source>
</evidence>
<name>M0KAR6_9EURY</name>
<dbReference type="AlphaFoldDB" id="M0KAR6"/>
<evidence type="ECO:0000313" key="4">
    <source>
        <dbReference type="EMBL" id="EMA16925.1"/>
    </source>
</evidence>
<dbReference type="PANTHER" id="PTHR35848:SF9">
    <property type="entry name" value="SLL1358 PROTEIN"/>
    <property type="match status" value="1"/>
</dbReference>
<dbReference type="InterPro" id="IPR013096">
    <property type="entry name" value="Cupin_2"/>
</dbReference>
<proteinExistence type="predicted"/>
<dbReference type="SUPFAM" id="SSF51182">
    <property type="entry name" value="RmlC-like cupins"/>
    <property type="match status" value="1"/>
</dbReference>
<evidence type="ECO:0000256" key="1">
    <source>
        <dbReference type="ARBA" id="ARBA00022723"/>
    </source>
</evidence>
<evidence type="ECO:0000259" key="3">
    <source>
        <dbReference type="Pfam" id="PF07883"/>
    </source>
</evidence>
<dbReference type="Pfam" id="PF07883">
    <property type="entry name" value="Cupin_2"/>
    <property type="match status" value="1"/>
</dbReference>
<accession>M0KAR6</accession>
<dbReference type="Gene3D" id="2.60.120.10">
    <property type="entry name" value="Jelly Rolls"/>
    <property type="match status" value="1"/>
</dbReference>
<comment type="caution">
    <text evidence="4">The sequence shown here is derived from an EMBL/GenBank/DDBJ whole genome shotgun (WGS) entry which is preliminary data.</text>
</comment>
<feature type="domain" description="Cupin type-2" evidence="3">
    <location>
        <begin position="37"/>
        <end position="111"/>
    </location>
</feature>
<dbReference type="InterPro" id="IPR014710">
    <property type="entry name" value="RmlC-like_jellyroll"/>
</dbReference>
<dbReference type="PANTHER" id="PTHR35848">
    <property type="entry name" value="OXALATE-BINDING PROTEIN"/>
    <property type="match status" value="1"/>
</dbReference>